<dbReference type="InterPro" id="IPR040758">
    <property type="entry name" value="PrmC_N"/>
</dbReference>
<proteinExistence type="predicted"/>
<accession>F4L7H5</accession>
<dbReference type="EC" id="2.1.1.297" evidence="1"/>
<dbReference type="PROSITE" id="PS00092">
    <property type="entry name" value="N6_MTASE"/>
    <property type="match status" value="1"/>
</dbReference>
<dbReference type="InterPro" id="IPR004556">
    <property type="entry name" value="HemK-like"/>
</dbReference>
<dbReference type="InterPro" id="IPR002052">
    <property type="entry name" value="DNA_methylase_N6_adenine_CS"/>
</dbReference>
<dbReference type="Pfam" id="PF05175">
    <property type="entry name" value="MTS"/>
    <property type="match status" value="1"/>
</dbReference>
<comment type="catalytic activity">
    <reaction evidence="5">
        <text>L-glutaminyl-[peptide chain release factor] + S-adenosyl-L-methionine = N(5)-methyl-L-glutaminyl-[peptide chain release factor] + S-adenosyl-L-homocysteine + H(+)</text>
        <dbReference type="Rhea" id="RHEA:42896"/>
        <dbReference type="Rhea" id="RHEA-COMP:10271"/>
        <dbReference type="Rhea" id="RHEA-COMP:10272"/>
        <dbReference type="ChEBI" id="CHEBI:15378"/>
        <dbReference type="ChEBI" id="CHEBI:30011"/>
        <dbReference type="ChEBI" id="CHEBI:57856"/>
        <dbReference type="ChEBI" id="CHEBI:59789"/>
        <dbReference type="ChEBI" id="CHEBI:61891"/>
        <dbReference type="EC" id="2.1.1.297"/>
    </reaction>
</comment>
<keyword evidence="3" id="KW-0808">Transferase</keyword>
<keyword evidence="2 8" id="KW-0489">Methyltransferase</keyword>
<evidence type="ECO:0000256" key="5">
    <source>
        <dbReference type="ARBA" id="ARBA00048391"/>
    </source>
</evidence>
<dbReference type="eggNOG" id="COG2890">
    <property type="taxonomic scope" value="Bacteria"/>
</dbReference>
<dbReference type="RefSeq" id="WP_013768676.1">
    <property type="nucleotide sequence ID" value="NC_015510.1"/>
</dbReference>
<dbReference type="GO" id="GO:0003676">
    <property type="term" value="F:nucleic acid binding"/>
    <property type="evidence" value="ECO:0007669"/>
    <property type="project" value="InterPro"/>
</dbReference>
<dbReference type="PANTHER" id="PTHR18895:SF74">
    <property type="entry name" value="MTRF1L RELEASE FACTOR GLUTAMINE METHYLTRANSFERASE"/>
    <property type="match status" value="1"/>
</dbReference>
<keyword evidence="9" id="KW-1185">Reference proteome</keyword>
<evidence type="ECO:0000256" key="1">
    <source>
        <dbReference type="ARBA" id="ARBA00012771"/>
    </source>
</evidence>
<dbReference type="InterPro" id="IPR029063">
    <property type="entry name" value="SAM-dependent_MTases_sf"/>
</dbReference>
<dbReference type="EMBL" id="CP002691">
    <property type="protein sequence ID" value="AEE54155.1"/>
    <property type="molecule type" value="Genomic_DNA"/>
</dbReference>
<dbReference type="Pfam" id="PF17827">
    <property type="entry name" value="PrmC_N"/>
    <property type="match status" value="1"/>
</dbReference>
<feature type="domain" description="Release factor glutamine methyltransferase N-terminal" evidence="7">
    <location>
        <begin position="16"/>
        <end position="70"/>
    </location>
</feature>
<organism evidence="8 9">
    <name type="scientific">Haliscomenobacter hydrossis (strain ATCC 27775 / DSM 1100 / LMG 10767 / O)</name>
    <dbReference type="NCBI Taxonomy" id="760192"/>
    <lineage>
        <taxon>Bacteria</taxon>
        <taxon>Pseudomonadati</taxon>
        <taxon>Bacteroidota</taxon>
        <taxon>Saprospiria</taxon>
        <taxon>Saprospirales</taxon>
        <taxon>Haliscomenobacteraceae</taxon>
        <taxon>Haliscomenobacter</taxon>
    </lineage>
</organism>
<dbReference type="NCBIfam" id="TIGR00536">
    <property type="entry name" value="hemK_fam"/>
    <property type="match status" value="1"/>
</dbReference>
<dbReference type="InterPro" id="IPR050320">
    <property type="entry name" value="N5-glutamine_MTase"/>
</dbReference>
<dbReference type="InterPro" id="IPR007848">
    <property type="entry name" value="Small_mtfrase_dom"/>
</dbReference>
<evidence type="ECO:0000259" key="7">
    <source>
        <dbReference type="Pfam" id="PF17827"/>
    </source>
</evidence>
<keyword evidence="4" id="KW-0949">S-adenosyl-L-methionine</keyword>
<protein>
    <recommendedName>
        <fullName evidence="1">peptide chain release factor N(5)-glutamine methyltransferase</fullName>
        <ecNumber evidence="1">2.1.1.297</ecNumber>
    </recommendedName>
</protein>
<dbReference type="CDD" id="cd02440">
    <property type="entry name" value="AdoMet_MTases"/>
    <property type="match status" value="1"/>
</dbReference>
<dbReference type="STRING" id="760192.Halhy_6336"/>
<evidence type="ECO:0000256" key="3">
    <source>
        <dbReference type="ARBA" id="ARBA00022679"/>
    </source>
</evidence>
<evidence type="ECO:0000313" key="8">
    <source>
        <dbReference type="EMBL" id="AEE54155.1"/>
    </source>
</evidence>
<dbReference type="KEGG" id="hhy:Halhy_6336"/>
<dbReference type="Proteomes" id="UP000008461">
    <property type="component" value="Chromosome"/>
</dbReference>
<dbReference type="NCBIfam" id="TIGR03534">
    <property type="entry name" value="RF_mod_PrmC"/>
    <property type="match status" value="1"/>
</dbReference>
<dbReference type="Gene3D" id="1.10.8.10">
    <property type="entry name" value="DNA helicase RuvA subunit, C-terminal domain"/>
    <property type="match status" value="1"/>
</dbReference>
<dbReference type="OrthoDB" id="9800643at2"/>
<reference key="2">
    <citation type="submission" date="2011-04" db="EMBL/GenBank/DDBJ databases">
        <title>Complete sequence of chromosome of Haliscomenobacter hydrossis DSM 1100.</title>
        <authorList>
            <consortium name="US DOE Joint Genome Institute (JGI-PGF)"/>
            <person name="Lucas S."/>
            <person name="Han J."/>
            <person name="Lapidus A."/>
            <person name="Bruce D."/>
            <person name="Goodwin L."/>
            <person name="Pitluck S."/>
            <person name="Peters L."/>
            <person name="Kyrpides N."/>
            <person name="Mavromatis K."/>
            <person name="Ivanova N."/>
            <person name="Ovchinnikova G."/>
            <person name="Pagani I."/>
            <person name="Daligault H."/>
            <person name="Detter J.C."/>
            <person name="Han C."/>
            <person name="Land M."/>
            <person name="Hauser L."/>
            <person name="Markowitz V."/>
            <person name="Cheng J.-F."/>
            <person name="Hugenholtz P."/>
            <person name="Woyke T."/>
            <person name="Wu D."/>
            <person name="Verbarg S."/>
            <person name="Frueling A."/>
            <person name="Brambilla E."/>
            <person name="Klenk H.-P."/>
            <person name="Eisen J.A."/>
        </authorList>
    </citation>
    <scope>NUCLEOTIDE SEQUENCE</scope>
    <source>
        <strain>DSM 1100</strain>
    </source>
</reference>
<name>F4L7H5_HALH1</name>
<feature type="domain" description="Methyltransferase small" evidence="6">
    <location>
        <begin position="100"/>
        <end position="194"/>
    </location>
</feature>
<dbReference type="SUPFAM" id="SSF53335">
    <property type="entry name" value="S-adenosyl-L-methionine-dependent methyltransferases"/>
    <property type="match status" value="1"/>
</dbReference>
<dbReference type="HOGENOM" id="CLU_018398_3_2_10"/>
<evidence type="ECO:0000313" key="9">
    <source>
        <dbReference type="Proteomes" id="UP000008461"/>
    </source>
</evidence>
<dbReference type="PANTHER" id="PTHR18895">
    <property type="entry name" value="HEMK METHYLTRANSFERASE"/>
    <property type="match status" value="1"/>
</dbReference>
<gene>
    <name evidence="8" type="ordered locus">Halhy_6336</name>
</gene>
<evidence type="ECO:0000259" key="6">
    <source>
        <dbReference type="Pfam" id="PF05175"/>
    </source>
</evidence>
<dbReference type="GO" id="GO:0032259">
    <property type="term" value="P:methylation"/>
    <property type="evidence" value="ECO:0007669"/>
    <property type="project" value="UniProtKB-KW"/>
</dbReference>
<dbReference type="AlphaFoldDB" id="F4L7H5"/>
<evidence type="ECO:0000256" key="4">
    <source>
        <dbReference type="ARBA" id="ARBA00022691"/>
    </source>
</evidence>
<evidence type="ECO:0000256" key="2">
    <source>
        <dbReference type="ARBA" id="ARBA00022603"/>
    </source>
</evidence>
<dbReference type="Gene3D" id="3.40.50.150">
    <property type="entry name" value="Vaccinia Virus protein VP39"/>
    <property type="match status" value="1"/>
</dbReference>
<dbReference type="GO" id="GO:0102559">
    <property type="term" value="F:peptide chain release factor N(5)-glutamine methyltransferase activity"/>
    <property type="evidence" value="ECO:0007669"/>
    <property type="project" value="UniProtKB-EC"/>
</dbReference>
<reference evidence="8 9" key="1">
    <citation type="journal article" date="2011" name="Stand. Genomic Sci.">
        <title>Complete genome sequence of Haliscomenobacter hydrossis type strain (O).</title>
        <authorList>
            <consortium name="US DOE Joint Genome Institute (JGI-PGF)"/>
            <person name="Daligault H."/>
            <person name="Lapidus A."/>
            <person name="Zeytun A."/>
            <person name="Nolan M."/>
            <person name="Lucas S."/>
            <person name="Del Rio T.G."/>
            <person name="Tice H."/>
            <person name="Cheng J.F."/>
            <person name="Tapia R."/>
            <person name="Han C."/>
            <person name="Goodwin L."/>
            <person name="Pitluck S."/>
            <person name="Liolios K."/>
            <person name="Pagani I."/>
            <person name="Ivanova N."/>
            <person name="Huntemann M."/>
            <person name="Mavromatis K."/>
            <person name="Mikhailova N."/>
            <person name="Pati A."/>
            <person name="Chen A."/>
            <person name="Palaniappan K."/>
            <person name="Land M."/>
            <person name="Hauser L."/>
            <person name="Brambilla E.M."/>
            <person name="Rohde M."/>
            <person name="Verbarg S."/>
            <person name="Goker M."/>
            <person name="Bristow J."/>
            <person name="Eisen J.A."/>
            <person name="Markowitz V."/>
            <person name="Hugenholtz P."/>
            <person name="Kyrpides N.C."/>
            <person name="Klenk H.P."/>
            <person name="Woyke T."/>
        </authorList>
    </citation>
    <scope>NUCLEOTIDE SEQUENCE [LARGE SCALE GENOMIC DNA]</scope>
    <source>
        <strain evidence="9">ATCC 27775 / DSM 1100 / LMG 10767 / O</strain>
    </source>
</reference>
<sequence>MTSFDIFISALLPTFDTREAQSIARIVFEDCFGLQPPQFSHAQLTTAQNEQLQAIQEALLAGQPLQYILGQADFYGLKFKVDPRVLIPRPETEELVEWVLETIKTHYPQQNPSVLDIGTGSGCIPITIAKKTPRATVWGLDVSAAALALAEENAHLNQVEVQWQEQDILNQEAWTSLPIFDLIISNPPYIPQREQVLMPAQVSNHEPHLALFVPDEDPLLFYRSIAAFAQIHLHPTGHLFFECNEYNALEVKQLLEEMGWSDVLLKEDLSGKLRHLGCAR</sequence>
<dbReference type="InterPro" id="IPR019874">
    <property type="entry name" value="RF_methyltr_PrmC"/>
</dbReference>